<dbReference type="InterPro" id="IPR036271">
    <property type="entry name" value="Tet_transcr_reg_TetR-rel_C_sf"/>
</dbReference>
<dbReference type="Gene3D" id="1.10.357.10">
    <property type="entry name" value="Tetracycline Repressor, domain 2"/>
    <property type="match status" value="1"/>
</dbReference>
<protein>
    <submittedName>
        <fullName evidence="7">TetR/AcrR family transcriptional regulator</fullName>
    </submittedName>
</protein>
<evidence type="ECO:0000259" key="6">
    <source>
        <dbReference type="PROSITE" id="PS50977"/>
    </source>
</evidence>
<evidence type="ECO:0000256" key="1">
    <source>
        <dbReference type="ARBA" id="ARBA00022491"/>
    </source>
</evidence>
<keyword evidence="3 5" id="KW-0238">DNA-binding</keyword>
<dbReference type="InterPro" id="IPR009057">
    <property type="entry name" value="Homeodomain-like_sf"/>
</dbReference>
<dbReference type="Proteomes" id="UP000318578">
    <property type="component" value="Unassembled WGS sequence"/>
</dbReference>
<dbReference type="PROSITE" id="PS50977">
    <property type="entry name" value="HTH_TETR_2"/>
    <property type="match status" value="1"/>
</dbReference>
<evidence type="ECO:0000256" key="4">
    <source>
        <dbReference type="ARBA" id="ARBA00023163"/>
    </source>
</evidence>
<dbReference type="GO" id="GO:0003677">
    <property type="term" value="F:DNA binding"/>
    <property type="evidence" value="ECO:0007669"/>
    <property type="project" value="UniProtKB-UniRule"/>
</dbReference>
<keyword evidence="4" id="KW-0804">Transcription</keyword>
<dbReference type="PANTHER" id="PTHR47506:SF1">
    <property type="entry name" value="HTH-TYPE TRANSCRIPTIONAL REGULATOR YJDC"/>
    <property type="match status" value="1"/>
</dbReference>
<feature type="domain" description="HTH tetR-type" evidence="6">
    <location>
        <begin position="7"/>
        <end position="67"/>
    </location>
</feature>
<evidence type="ECO:0000256" key="2">
    <source>
        <dbReference type="ARBA" id="ARBA00023015"/>
    </source>
</evidence>
<keyword evidence="8" id="KW-1185">Reference proteome</keyword>
<dbReference type="OrthoDB" id="5242390at2"/>
<sequence length="193" mass="20694">MGPSFVKENGRPLLEAARRCFVRNGFHRTSMQDVFAESGRSAGAVYRYFPKKEDMILAVAAQNLDDVAETLRAALAEGGGERRLGEVLAELLQAVAERHADRDLAAVALMVWSEALRNPALAERLRAAITTMSEDMAELVRHRGLGGEPAGTSAEALAQAILAVLPGFLLELAVLGPDGVAGFTDAVRVLWPD</sequence>
<dbReference type="Pfam" id="PF00440">
    <property type="entry name" value="TetR_N"/>
    <property type="match status" value="1"/>
</dbReference>
<evidence type="ECO:0000313" key="7">
    <source>
        <dbReference type="EMBL" id="TVT25010.1"/>
    </source>
</evidence>
<dbReference type="SUPFAM" id="SSF48498">
    <property type="entry name" value="Tetracyclin repressor-like, C-terminal domain"/>
    <property type="match status" value="1"/>
</dbReference>
<dbReference type="Pfam" id="PF13977">
    <property type="entry name" value="TetR_C_6"/>
    <property type="match status" value="1"/>
</dbReference>
<evidence type="ECO:0000256" key="5">
    <source>
        <dbReference type="PROSITE-ProRule" id="PRU00335"/>
    </source>
</evidence>
<gene>
    <name evidence="7" type="ORF">FNH06_04105</name>
</gene>
<dbReference type="InterPro" id="IPR001647">
    <property type="entry name" value="HTH_TetR"/>
</dbReference>
<evidence type="ECO:0000313" key="8">
    <source>
        <dbReference type="Proteomes" id="UP000318578"/>
    </source>
</evidence>
<keyword evidence="1" id="KW-0678">Repressor</keyword>
<dbReference type="PANTHER" id="PTHR47506">
    <property type="entry name" value="TRANSCRIPTIONAL REGULATORY PROTEIN"/>
    <property type="match status" value="1"/>
</dbReference>
<dbReference type="AlphaFoldDB" id="A0A558AL85"/>
<dbReference type="PRINTS" id="PR00455">
    <property type="entry name" value="HTHTETR"/>
</dbReference>
<name>A0A558AL85_9PSEU</name>
<accession>A0A558AL85</accession>
<proteinExistence type="predicted"/>
<feature type="DNA-binding region" description="H-T-H motif" evidence="5">
    <location>
        <begin position="30"/>
        <end position="49"/>
    </location>
</feature>
<dbReference type="RefSeq" id="WP_144633778.1">
    <property type="nucleotide sequence ID" value="NZ_BNAX01000032.1"/>
</dbReference>
<evidence type="ECO:0000256" key="3">
    <source>
        <dbReference type="ARBA" id="ARBA00023125"/>
    </source>
</evidence>
<organism evidence="7 8">
    <name type="scientific">Amycolatopsis acidiphila</name>
    <dbReference type="NCBI Taxonomy" id="715473"/>
    <lineage>
        <taxon>Bacteria</taxon>
        <taxon>Bacillati</taxon>
        <taxon>Actinomycetota</taxon>
        <taxon>Actinomycetes</taxon>
        <taxon>Pseudonocardiales</taxon>
        <taxon>Pseudonocardiaceae</taxon>
        <taxon>Amycolatopsis</taxon>
    </lineage>
</organism>
<dbReference type="EMBL" id="VJZA01000004">
    <property type="protein sequence ID" value="TVT25010.1"/>
    <property type="molecule type" value="Genomic_DNA"/>
</dbReference>
<dbReference type="SUPFAM" id="SSF46689">
    <property type="entry name" value="Homeodomain-like"/>
    <property type="match status" value="1"/>
</dbReference>
<keyword evidence="2" id="KW-0805">Transcription regulation</keyword>
<dbReference type="InterPro" id="IPR039538">
    <property type="entry name" value="BetI_C"/>
</dbReference>
<reference evidence="7 8" key="1">
    <citation type="submission" date="2019-07" db="EMBL/GenBank/DDBJ databases">
        <title>New species of Amycolatopsis and Streptomyces.</title>
        <authorList>
            <person name="Duangmal K."/>
            <person name="Teo W.F.A."/>
            <person name="Lipun K."/>
        </authorList>
    </citation>
    <scope>NUCLEOTIDE SEQUENCE [LARGE SCALE GENOMIC DNA]</scope>
    <source>
        <strain evidence="7 8">JCM 30562</strain>
    </source>
</reference>
<comment type="caution">
    <text evidence="7">The sequence shown here is derived from an EMBL/GenBank/DDBJ whole genome shotgun (WGS) entry which is preliminary data.</text>
</comment>